<name>A0A0L9UZA0_PHAAN</name>
<keyword evidence="2" id="KW-0732">Signal</keyword>
<dbReference type="Gramene" id="KOM48011">
    <property type="protein sequence ID" value="KOM48011"/>
    <property type="gene ID" value="LR48_Vigan07g171500"/>
</dbReference>
<sequence>MSMKNTVGFLRLMMFMLCMVLQVVNGEQQSDAFQRRGKHSSNSRLPLSITTACYHLGPLLTATNGRGFAAATSPPILLAEINSDLSVRVFHVGHPILALREEDPGGKTEVRRTDRRRRSIPEPKQ</sequence>
<dbReference type="Proteomes" id="UP000053144">
    <property type="component" value="Chromosome 7"/>
</dbReference>
<accession>A0A0L9UZA0</accession>
<feature type="compositionally biased region" description="Basic and acidic residues" evidence="1">
    <location>
        <begin position="102"/>
        <end position="112"/>
    </location>
</feature>
<gene>
    <name evidence="3" type="ORF">LR48_Vigan07g171500</name>
</gene>
<feature type="region of interest" description="Disordered" evidence="1">
    <location>
        <begin position="102"/>
        <end position="125"/>
    </location>
</feature>
<evidence type="ECO:0000256" key="2">
    <source>
        <dbReference type="SAM" id="SignalP"/>
    </source>
</evidence>
<protein>
    <recommendedName>
        <fullName evidence="5">Secreted protein</fullName>
    </recommendedName>
</protein>
<evidence type="ECO:0000313" key="3">
    <source>
        <dbReference type="EMBL" id="KOM48011.1"/>
    </source>
</evidence>
<evidence type="ECO:0000256" key="1">
    <source>
        <dbReference type="SAM" id="MobiDB-lite"/>
    </source>
</evidence>
<feature type="signal peptide" evidence="2">
    <location>
        <begin position="1"/>
        <end position="26"/>
    </location>
</feature>
<evidence type="ECO:0000313" key="4">
    <source>
        <dbReference type="Proteomes" id="UP000053144"/>
    </source>
</evidence>
<dbReference type="EMBL" id="CM003377">
    <property type="protein sequence ID" value="KOM48011.1"/>
    <property type="molecule type" value="Genomic_DNA"/>
</dbReference>
<evidence type="ECO:0008006" key="5">
    <source>
        <dbReference type="Google" id="ProtNLM"/>
    </source>
</evidence>
<organism evidence="3 4">
    <name type="scientific">Phaseolus angularis</name>
    <name type="common">Azuki bean</name>
    <name type="synonym">Vigna angularis</name>
    <dbReference type="NCBI Taxonomy" id="3914"/>
    <lineage>
        <taxon>Eukaryota</taxon>
        <taxon>Viridiplantae</taxon>
        <taxon>Streptophyta</taxon>
        <taxon>Embryophyta</taxon>
        <taxon>Tracheophyta</taxon>
        <taxon>Spermatophyta</taxon>
        <taxon>Magnoliopsida</taxon>
        <taxon>eudicotyledons</taxon>
        <taxon>Gunneridae</taxon>
        <taxon>Pentapetalae</taxon>
        <taxon>rosids</taxon>
        <taxon>fabids</taxon>
        <taxon>Fabales</taxon>
        <taxon>Fabaceae</taxon>
        <taxon>Papilionoideae</taxon>
        <taxon>50 kb inversion clade</taxon>
        <taxon>NPAAA clade</taxon>
        <taxon>indigoferoid/millettioid clade</taxon>
        <taxon>Phaseoleae</taxon>
        <taxon>Vigna</taxon>
    </lineage>
</organism>
<feature type="chain" id="PRO_5005596144" description="Secreted protein" evidence="2">
    <location>
        <begin position="27"/>
        <end position="125"/>
    </location>
</feature>
<proteinExistence type="predicted"/>
<reference evidence="4" key="1">
    <citation type="journal article" date="2015" name="Proc. Natl. Acad. Sci. U.S.A.">
        <title>Genome sequencing of adzuki bean (Vigna angularis) provides insight into high starch and low fat accumulation and domestication.</title>
        <authorList>
            <person name="Yang K."/>
            <person name="Tian Z."/>
            <person name="Chen C."/>
            <person name="Luo L."/>
            <person name="Zhao B."/>
            <person name="Wang Z."/>
            <person name="Yu L."/>
            <person name="Li Y."/>
            <person name="Sun Y."/>
            <person name="Li W."/>
            <person name="Chen Y."/>
            <person name="Li Y."/>
            <person name="Zhang Y."/>
            <person name="Ai D."/>
            <person name="Zhao J."/>
            <person name="Shang C."/>
            <person name="Ma Y."/>
            <person name="Wu B."/>
            <person name="Wang M."/>
            <person name="Gao L."/>
            <person name="Sun D."/>
            <person name="Zhang P."/>
            <person name="Guo F."/>
            <person name="Wang W."/>
            <person name="Li Y."/>
            <person name="Wang J."/>
            <person name="Varshney R.K."/>
            <person name="Wang J."/>
            <person name="Ling H.Q."/>
            <person name="Wan P."/>
        </authorList>
    </citation>
    <scope>NUCLEOTIDE SEQUENCE</scope>
    <source>
        <strain evidence="4">cv. Jingnong 6</strain>
    </source>
</reference>
<dbReference type="AlphaFoldDB" id="A0A0L9UZA0"/>